<protein>
    <submittedName>
        <fullName evidence="1">Uncharacterized protein</fullName>
    </submittedName>
</protein>
<gene>
    <name evidence="1" type="ORF">MNOR_LOCUS5327</name>
</gene>
<dbReference type="EMBL" id="CAXKWB010002047">
    <property type="protein sequence ID" value="CAL4066080.1"/>
    <property type="molecule type" value="Genomic_DNA"/>
</dbReference>
<evidence type="ECO:0000313" key="2">
    <source>
        <dbReference type="Proteomes" id="UP001497623"/>
    </source>
</evidence>
<accession>A0AAV2PX02</accession>
<sequence length="111" mass="13251">MERLNYHQRLKKFNMYSLERCRDRYRLIYGCQQIEGIKENIMKMKISDKSSSRLINIGSLSINGKRLPSTVWNQVLNSPARLTEKAFNCMPRYQRNMNGVKTENFKRDIDE</sequence>
<evidence type="ECO:0000313" key="1">
    <source>
        <dbReference type="EMBL" id="CAL4066080.1"/>
    </source>
</evidence>
<comment type="caution">
    <text evidence="1">The sequence shown here is derived from an EMBL/GenBank/DDBJ whole genome shotgun (WGS) entry which is preliminary data.</text>
</comment>
<organism evidence="1 2">
    <name type="scientific">Meganyctiphanes norvegica</name>
    <name type="common">Northern krill</name>
    <name type="synonym">Thysanopoda norvegica</name>
    <dbReference type="NCBI Taxonomy" id="48144"/>
    <lineage>
        <taxon>Eukaryota</taxon>
        <taxon>Metazoa</taxon>
        <taxon>Ecdysozoa</taxon>
        <taxon>Arthropoda</taxon>
        <taxon>Crustacea</taxon>
        <taxon>Multicrustacea</taxon>
        <taxon>Malacostraca</taxon>
        <taxon>Eumalacostraca</taxon>
        <taxon>Eucarida</taxon>
        <taxon>Euphausiacea</taxon>
        <taxon>Euphausiidae</taxon>
        <taxon>Meganyctiphanes</taxon>
    </lineage>
</organism>
<dbReference type="Proteomes" id="UP001497623">
    <property type="component" value="Unassembled WGS sequence"/>
</dbReference>
<proteinExistence type="predicted"/>
<reference evidence="1 2" key="1">
    <citation type="submission" date="2024-05" db="EMBL/GenBank/DDBJ databases">
        <authorList>
            <person name="Wallberg A."/>
        </authorList>
    </citation>
    <scope>NUCLEOTIDE SEQUENCE [LARGE SCALE GENOMIC DNA]</scope>
</reference>
<name>A0AAV2PX02_MEGNR</name>
<keyword evidence="2" id="KW-1185">Reference proteome</keyword>
<dbReference type="AlphaFoldDB" id="A0AAV2PX02"/>